<dbReference type="InterPro" id="IPR029752">
    <property type="entry name" value="D-isomer_DH_CS1"/>
</dbReference>
<evidence type="ECO:0000313" key="9">
    <source>
        <dbReference type="Proteomes" id="UP001293593"/>
    </source>
</evidence>
<dbReference type="InterPro" id="IPR006139">
    <property type="entry name" value="D-isomer_2_OHA_DH_cat_dom"/>
</dbReference>
<keyword evidence="2 5" id="KW-0560">Oxidoreductase</keyword>
<dbReference type="Pfam" id="PF00389">
    <property type="entry name" value="2-Hacid_dh"/>
    <property type="match status" value="1"/>
</dbReference>
<dbReference type="InterPro" id="IPR050223">
    <property type="entry name" value="D-isomer_2-hydroxyacid_DH"/>
</dbReference>
<dbReference type="PANTHER" id="PTHR10996">
    <property type="entry name" value="2-HYDROXYACID DEHYDROGENASE-RELATED"/>
    <property type="match status" value="1"/>
</dbReference>
<gene>
    <name evidence="8" type="ORF">QN277_024223</name>
</gene>
<dbReference type="InterPro" id="IPR036291">
    <property type="entry name" value="NAD(P)-bd_dom_sf"/>
</dbReference>
<feature type="domain" description="D-isomer specific 2-hydroxyacid dehydrogenase catalytic" evidence="6">
    <location>
        <begin position="27"/>
        <end position="305"/>
    </location>
</feature>
<dbReference type="EMBL" id="JAWXYG010000007">
    <property type="protein sequence ID" value="KAK4267444.1"/>
    <property type="molecule type" value="Genomic_DNA"/>
</dbReference>
<dbReference type="PROSITE" id="PS00065">
    <property type="entry name" value="D_2_HYDROXYACID_DH_1"/>
    <property type="match status" value="1"/>
</dbReference>
<dbReference type="GO" id="GO:0016618">
    <property type="term" value="F:hydroxypyruvate reductase [NAD(P)H] activity"/>
    <property type="evidence" value="ECO:0007669"/>
    <property type="project" value="TreeGrafter"/>
</dbReference>
<keyword evidence="3" id="KW-0520">NAD</keyword>
<evidence type="ECO:0000256" key="1">
    <source>
        <dbReference type="ARBA" id="ARBA00022857"/>
    </source>
</evidence>
<name>A0AAE1MJB3_9FABA</name>
<dbReference type="CDD" id="cd12156">
    <property type="entry name" value="HPPR"/>
    <property type="match status" value="1"/>
</dbReference>
<evidence type="ECO:0000259" key="7">
    <source>
        <dbReference type="Pfam" id="PF02826"/>
    </source>
</evidence>
<feature type="domain" description="D-isomer specific 2-hydroxyacid dehydrogenase NAD-binding" evidence="7">
    <location>
        <begin position="107"/>
        <end position="279"/>
    </location>
</feature>
<evidence type="ECO:0000256" key="5">
    <source>
        <dbReference type="RuleBase" id="RU003719"/>
    </source>
</evidence>
<dbReference type="GO" id="GO:0030267">
    <property type="term" value="F:glyoxylate reductase (NADPH) activity"/>
    <property type="evidence" value="ECO:0007669"/>
    <property type="project" value="UniProtKB-EC"/>
</dbReference>
<dbReference type="PANTHER" id="PTHR10996:SF178">
    <property type="entry name" value="2-HYDROXYACID DEHYDROGENASE YGL185C-RELATED"/>
    <property type="match status" value="1"/>
</dbReference>
<dbReference type="InterPro" id="IPR006140">
    <property type="entry name" value="D-isomer_DH_NAD-bd"/>
</dbReference>
<dbReference type="Gene3D" id="3.40.50.720">
    <property type="entry name" value="NAD(P)-binding Rossmann-like Domain"/>
    <property type="match status" value="2"/>
</dbReference>
<dbReference type="SUPFAM" id="SSF51735">
    <property type="entry name" value="NAD(P)-binding Rossmann-fold domains"/>
    <property type="match status" value="1"/>
</dbReference>
<dbReference type="SUPFAM" id="SSF52283">
    <property type="entry name" value="Formate/glycerate dehydrogenase catalytic domain-like"/>
    <property type="match status" value="1"/>
</dbReference>
<keyword evidence="1" id="KW-0521">NADP</keyword>
<dbReference type="FunFam" id="3.40.50.720:FF:000213">
    <property type="entry name" value="Putative 2-hydroxyacid dehydrogenase"/>
    <property type="match status" value="1"/>
</dbReference>
<protein>
    <recommendedName>
        <fullName evidence="4">glyoxylate reductase (NADP(+))</fullName>
        <ecNumber evidence="4">1.1.1.79</ecNumber>
    </recommendedName>
</protein>
<dbReference type="Pfam" id="PF02826">
    <property type="entry name" value="2-Hacid_dh_C"/>
    <property type="match status" value="1"/>
</dbReference>
<reference evidence="8" key="1">
    <citation type="submission" date="2023-10" db="EMBL/GenBank/DDBJ databases">
        <title>Chromosome-level genome of the transformable northern wattle, Acacia crassicarpa.</title>
        <authorList>
            <person name="Massaro I."/>
            <person name="Sinha N.R."/>
            <person name="Poethig S."/>
            <person name="Leichty A.R."/>
        </authorList>
    </citation>
    <scope>NUCLEOTIDE SEQUENCE</scope>
    <source>
        <strain evidence="8">Acra3RX</strain>
        <tissue evidence="8">Leaf</tissue>
    </source>
</reference>
<sequence length="311" mass="34093">MESIGVLMPRPTFPYLEEQIDKRFKLFRLWDNFSYDNNAIASSIRAVVVNSVDGADADLIRKFPNLELVSCYGVGVDKIDTNKCAEKRIRVTNTPDVLTDEAADLTIGLILALLRRLCACDQFVKSGNWKRGDFNLTTKFSGKTVGIVGLGRIGKAVAKRAEAFDCKICYHSRTAKPEAKYRYYPSVVELASNCDILVVACSLTKETKHIINGAVMNALGAKGVLINVGRGKHVDETELVRALVEGRLGGAALDVFEDEPNVPQQLFGLQNVVLTPHIGSATVETRTAMADIVIANLEAYFLAKPLLTPFL</sequence>
<evidence type="ECO:0000313" key="8">
    <source>
        <dbReference type="EMBL" id="KAK4267444.1"/>
    </source>
</evidence>
<dbReference type="Proteomes" id="UP001293593">
    <property type="component" value="Unassembled WGS sequence"/>
</dbReference>
<evidence type="ECO:0000259" key="6">
    <source>
        <dbReference type="Pfam" id="PF00389"/>
    </source>
</evidence>
<dbReference type="GO" id="GO:0009853">
    <property type="term" value="P:photorespiration"/>
    <property type="evidence" value="ECO:0007669"/>
    <property type="project" value="UniProtKB-ARBA"/>
</dbReference>
<dbReference type="EC" id="1.1.1.79" evidence="4"/>
<dbReference type="GO" id="GO:0005829">
    <property type="term" value="C:cytosol"/>
    <property type="evidence" value="ECO:0007669"/>
    <property type="project" value="TreeGrafter"/>
</dbReference>
<dbReference type="GO" id="GO:0051287">
    <property type="term" value="F:NAD binding"/>
    <property type="evidence" value="ECO:0007669"/>
    <property type="project" value="InterPro"/>
</dbReference>
<evidence type="ECO:0000256" key="3">
    <source>
        <dbReference type="ARBA" id="ARBA00023027"/>
    </source>
</evidence>
<comment type="caution">
    <text evidence="8">The sequence shown here is derived from an EMBL/GenBank/DDBJ whole genome shotgun (WGS) entry which is preliminary data.</text>
</comment>
<comment type="similarity">
    <text evidence="5">Belongs to the D-isomer specific 2-hydroxyacid dehydrogenase family.</text>
</comment>
<organism evidence="8 9">
    <name type="scientific">Acacia crassicarpa</name>
    <name type="common">northern wattle</name>
    <dbReference type="NCBI Taxonomy" id="499986"/>
    <lineage>
        <taxon>Eukaryota</taxon>
        <taxon>Viridiplantae</taxon>
        <taxon>Streptophyta</taxon>
        <taxon>Embryophyta</taxon>
        <taxon>Tracheophyta</taxon>
        <taxon>Spermatophyta</taxon>
        <taxon>Magnoliopsida</taxon>
        <taxon>eudicotyledons</taxon>
        <taxon>Gunneridae</taxon>
        <taxon>Pentapetalae</taxon>
        <taxon>rosids</taxon>
        <taxon>fabids</taxon>
        <taxon>Fabales</taxon>
        <taxon>Fabaceae</taxon>
        <taxon>Caesalpinioideae</taxon>
        <taxon>mimosoid clade</taxon>
        <taxon>Acacieae</taxon>
        <taxon>Acacia</taxon>
    </lineage>
</organism>
<keyword evidence="9" id="KW-1185">Reference proteome</keyword>
<dbReference type="AlphaFoldDB" id="A0AAE1MJB3"/>
<evidence type="ECO:0000256" key="4">
    <source>
        <dbReference type="ARBA" id="ARBA00066661"/>
    </source>
</evidence>
<evidence type="ECO:0000256" key="2">
    <source>
        <dbReference type="ARBA" id="ARBA00023002"/>
    </source>
</evidence>
<proteinExistence type="inferred from homology"/>
<accession>A0AAE1MJB3</accession>